<dbReference type="InterPro" id="IPR001715">
    <property type="entry name" value="CH_dom"/>
</dbReference>
<feature type="repeat" description="Filamin" evidence="4">
    <location>
        <begin position="547"/>
        <end position="626"/>
    </location>
</feature>
<dbReference type="OMA" id="REFDIPM"/>
<feature type="repeat" description="Filamin" evidence="4">
    <location>
        <begin position="964"/>
        <end position="1055"/>
    </location>
</feature>
<evidence type="ECO:0000256" key="1">
    <source>
        <dbReference type="ARBA" id="ARBA00009238"/>
    </source>
</evidence>
<feature type="repeat" description="Filamin" evidence="4">
    <location>
        <begin position="2385"/>
        <end position="2478"/>
    </location>
</feature>
<dbReference type="CDD" id="cd21185">
    <property type="entry name" value="CH_jitterbug-like_rpt3"/>
    <property type="match status" value="1"/>
</dbReference>
<feature type="repeat" description="Filamin" evidence="4">
    <location>
        <begin position="2006"/>
        <end position="2100"/>
    </location>
</feature>
<dbReference type="PhylomeDB" id="T1J4U2"/>
<feature type="repeat" description="Filamin" evidence="4">
    <location>
        <begin position="367"/>
        <end position="446"/>
    </location>
</feature>
<feature type="repeat" description="Filamin" evidence="4">
    <location>
        <begin position="1821"/>
        <end position="1916"/>
    </location>
</feature>
<dbReference type="InterPro" id="IPR044801">
    <property type="entry name" value="Filamin"/>
</dbReference>
<feature type="repeat" description="Filamin" evidence="4">
    <location>
        <begin position="809"/>
        <end position="903"/>
    </location>
</feature>
<evidence type="ECO:0000313" key="7">
    <source>
        <dbReference type="EnsemblMetazoa" id="SMAR008638-PA"/>
    </source>
</evidence>
<feature type="repeat" description="Filamin" evidence="4">
    <location>
        <begin position="1595"/>
        <end position="1660"/>
    </location>
</feature>
<feature type="compositionally biased region" description="Polar residues" evidence="5">
    <location>
        <begin position="1677"/>
        <end position="1689"/>
    </location>
</feature>
<sequence>MEDDDFMFSRSGMVARSPEGHAAKSMHIKGDEMAWVEIQNNTFKNWVNEQLRVAGVHVNDLQTDFGDGLKLIALVESLQKRKLPKIRKPINQHQYLENVQTALNAIAADGVKLVNIGNTDIVEGNLKLIMGLIWSLILRYQIGRTKFPPKKLMLAWLRGVLPECKVSNFTTDWNSGINLSALVDYCKPGIFSDWRQLNPRDKINNCRNAMQIAKDEFGIPMVLQPEYLASENLDELSGMTYLSYFMKDDGPGYKSTLNWVRKQLPELQITNFTTDWNDGVTLCSLVRSLGGSVPGYTRLTRDENYWESNIQTGIESARKIGVEPLLKAKVMSDPEVEHLGVMSYIANFQWIKPRKRPSDQITVTTENKSVRVHSTSTFRMDFHSSEINTKEITCEVKGPTSRVDSKLSFNKHSAHGTFSPTEIGMHQVSVSCEGEAVEGSPLHIRVLPDLSKIQFAGIDPCAKGSIIEVLIDSKGAGVGGLLEVEAVSPSGRSKLCPVVEDDGLFRTTFQPDEAGEWKIAILYEEEHINGSPFNCYCYDPHSVKVLGLEGATTGNPFTFTVDTSAAGWGEVKVDITHNGQSLLHRIESVGEGVYRVTFTPTSDGKHRIYIYFNGIEVKGSPFRMKITPKLDIATVTATGDGLKLVHVGKQASFILNCKGALTGDVDVQIVGPSRKSTIPIRLIAHRDGTMTVEYTAVEVGEHMVDIRVKGHVVRGSPFRVQACDTTQVKVSRISDGIVGKPIEFEIDTERAGPGNVVVVVNESHLAATVKNINNHRHVASFVPHKSMTHNVSVRFNNEEIPGSPFKCSVAESSPNNVIISGDILEGFSCNKKAAFEIHATGFQKEDIKVNINGPSKKALAYSIIDVHKGIYLVEFAGHEVGVYNIEVIVSGKKIPGSPFMTKGEAGEGQLEISINDGEVPNHVEVLGNGRCLVSFTPEEAKTHIIDIKFNDERPPGYPLRCRVAEFVRASGDLHSLNSIPINRPARFEADIQGGGDNEFKVTVTTPSGKTLPIKITGSARNGFMAEFIPREVGPHTISAKYGTAVILGTPFVSKIYDSQRVIVGEIPQGLLGKPTEFVVDANQAGEGNLEITVRAQGRNIPTEVSPLGTAKFSVDFIPEEPVDHIIDVTFNGESVVGSPFRAKVLDISKVANRIQVIGQREIVASVDEQCSLNLIHVGGTSEDLVVKIEAPDGYPTPSRVVEGSNQNFWIEFTPRITGEYKVNVTFCKVPIPGSPFHCRVYDVKQIRVRDIPRAYVGKPVTFLVETQNAGPGNLEVTVNNGQVPSSAQGQGNHMYAITFIPREAKQHVIDIKFNGEYVPGSPFRCSVSDTSRIQVMGEGLGKVAVGRTATFTVHPNGSLAEQVDVKITAPSRRSVTTNTIPAPDGSYTVKYVPNEVGDYIIDVLYGEIIVPGSPFLVKAYDATQVQVTDISNGYVGKPVYFSIDASAAGAGNLEIVVSVNGKNVPNYVQSEGNAKFRVNFRPQEAQPHQLKIKFNGEAVPGSPFAVKVTDDASGIQLIGTSLRSASVSRMATFTVETSGTSSSNCSVDVLAPSGKSAPVHLTSTANGNYQVDFSPSEVGPHMVHVSMDNMPITGIDASHAGEGTLELVVTTRKTSVRAEVTSRSRGLYDVTFVPHEPTPHYVNVSFNEEEIPGSPYLCEVVESKREKTAVLQRQDLSKSPVTTIGSTVETQRRVETKYESRYESKSTSRIINGTKNQAKSSPINSRPLKSSPTRSPSRSPTRSPTTSPTSIASTYLVKAVNGQHGADEVDNKWDKHKSSNLVSSKYSSQTNSSHQTSETRWEQHVTQQLGSTHEWKMINHSGLTDVHTVYGKGEGLNSQQATVGSTATFEIDAKGLTDDLNIQITDPNEKSVASKVVRLKNGIYRVEYHMNVAGTYRIEAFYQGTEVFKRPYYVDVCDPNKVRLNSISEGVLGKETTFTIDTSRAGRGNLTVLVRAAGQEINHRLDDLAGGIHEVIFTPRTAIPHRIDVRYNGQLVPGCPREINVKDPATGKAVIATGSGLHQAKAHKTATFVIETLGYEAKDFDVIVTGPNDTLIPVQCYQQKDGNLAAKFIPQQSGAHHIEVQYNGKQIRGSPFTCQVFESSKIVIEEITTTNFTVNEKISFKLNRQKAGYAELDVTVTSPLGKDLPIEVKPTSDEGEVIQFFPTVAGKYKISILYGGEEIPGSPIIFTVEGDIAPRVYGEGLVIGQQDQPTVFRIDAKGLRGEPHVQVDGPDSVARCSIEQENDGLYVITYVPQEVGVFDVRVMWNGKEVAGSPFHSRIVNSRKIKVTGGWENVIDGPNRLTIPLNFEKKLTFDIADAGPGMLTADVKGPRGAVHSNVEALSNNRYTVAFTPTEKGDHYVHVYFAGIPLPKSPYLCVTETEKSHLDHTRVILRGHGLASAHVGKEAEITIDGKDAGPGSPEVSLTGVNADIHVHVNHLGNNVYKATYTPTAGGSYLLNVAWSGRQVKGCPLKINVSSNTDPSKVVCSGDGLRGGAVGKEIKAFIDTRKAGSGELTTHCMGPHKVAFCELYDHQDGTFTLFLKPQEAGKHQLTIKYNEEHIPGSPFTVKIAGAPDASKVRVYGPGIEPGVLANYQSRFICETRGAGAGQLTIRIRGPKGAFRVEMQRENQKDRTILCKYDPTEPGDYRIEVKWSGEHVPGSPFTIMIFDTQDELNRYLQGQFSPGTRKDFFGPVTYGTGYGQLSFGQNSWRGSQNQL</sequence>
<feature type="repeat" description="Filamin" evidence="4">
    <location>
        <begin position="2098"/>
        <end position="2192"/>
    </location>
</feature>
<dbReference type="EnsemblMetazoa" id="SMAR008638-RA">
    <property type="protein sequence ID" value="SMAR008638-PA"/>
    <property type="gene ID" value="SMAR008638"/>
</dbReference>
<keyword evidence="8" id="KW-1185">Reference proteome</keyword>
<feature type="repeat" description="Filamin" evidence="4">
    <location>
        <begin position="1926"/>
        <end position="2005"/>
    </location>
</feature>
<feature type="repeat" description="Filamin" evidence="4">
    <location>
        <begin position="1430"/>
        <end position="1508"/>
    </location>
</feature>
<dbReference type="PROSITE" id="PS50021">
    <property type="entry name" value="CH"/>
    <property type="match status" value="2"/>
</dbReference>
<feature type="repeat" description="Filamin" evidence="4">
    <location>
        <begin position="2199"/>
        <end position="2282"/>
    </location>
</feature>
<dbReference type="SUPFAM" id="SSF81296">
    <property type="entry name" value="E set domains"/>
    <property type="match status" value="24"/>
</dbReference>
<feature type="repeat" description="Filamin" evidence="4">
    <location>
        <begin position="899"/>
        <end position="963"/>
    </location>
</feature>
<dbReference type="PROSITE" id="PS00020">
    <property type="entry name" value="ACTININ_2"/>
    <property type="match status" value="1"/>
</dbReference>
<dbReference type="InterPro" id="IPR013783">
    <property type="entry name" value="Ig-like_fold"/>
</dbReference>
<comment type="similarity">
    <text evidence="1">Belongs to the filamin family.</text>
</comment>
<organism evidence="7 8">
    <name type="scientific">Strigamia maritima</name>
    <name type="common">European centipede</name>
    <name type="synonym">Geophilus maritimus</name>
    <dbReference type="NCBI Taxonomy" id="126957"/>
    <lineage>
        <taxon>Eukaryota</taxon>
        <taxon>Metazoa</taxon>
        <taxon>Ecdysozoa</taxon>
        <taxon>Arthropoda</taxon>
        <taxon>Myriapoda</taxon>
        <taxon>Chilopoda</taxon>
        <taxon>Pleurostigmophora</taxon>
        <taxon>Geophilomorpha</taxon>
        <taxon>Linotaeniidae</taxon>
        <taxon>Strigamia</taxon>
    </lineage>
</organism>
<keyword evidence="3" id="KW-0009">Actin-binding</keyword>
<feature type="repeat" description="Filamin" evidence="4">
    <location>
        <begin position="2479"/>
        <end position="2572"/>
    </location>
</feature>
<dbReference type="GO" id="GO:0051015">
    <property type="term" value="F:actin filament binding"/>
    <property type="evidence" value="ECO:0007669"/>
    <property type="project" value="InterPro"/>
</dbReference>
<reference evidence="8" key="1">
    <citation type="submission" date="2011-05" db="EMBL/GenBank/DDBJ databases">
        <authorList>
            <person name="Richards S.R."/>
            <person name="Qu J."/>
            <person name="Jiang H."/>
            <person name="Jhangiani S.N."/>
            <person name="Agravi P."/>
            <person name="Goodspeed R."/>
            <person name="Gross S."/>
            <person name="Mandapat C."/>
            <person name="Jackson L."/>
            <person name="Mathew T."/>
            <person name="Pu L."/>
            <person name="Thornton R."/>
            <person name="Saada N."/>
            <person name="Wilczek-Boney K.B."/>
            <person name="Lee S."/>
            <person name="Kovar C."/>
            <person name="Wu Y."/>
            <person name="Scherer S.E."/>
            <person name="Worley K.C."/>
            <person name="Muzny D.M."/>
            <person name="Gibbs R."/>
        </authorList>
    </citation>
    <scope>NUCLEOTIDE SEQUENCE</scope>
    <source>
        <strain evidence="8">Brora</strain>
    </source>
</reference>
<feature type="repeat" description="Filamin" evidence="4">
    <location>
        <begin position="1251"/>
        <end position="1327"/>
    </location>
</feature>
<dbReference type="FunFam" id="2.60.40.10:FF:001145">
    <property type="entry name" value="Jitterbug, isoform I"/>
    <property type="match status" value="1"/>
</dbReference>
<dbReference type="SUPFAM" id="SSF47576">
    <property type="entry name" value="Calponin-homology domain, CH-domain"/>
    <property type="match status" value="2"/>
</dbReference>
<feature type="domain" description="Calponin-homology (CH)" evidence="6">
    <location>
        <begin position="37"/>
        <end position="141"/>
    </location>
</feature>
<dbReference type="FunFam" id="1.10.418.10:FF:000068">
    <property type="entry name" value="Putative Filamin-A"/>
    <property type="match status" value="1"/>
</dbReference>
<feature type="repeat" description="Filamin" evidence="4">
    <location>
        <begin position="627"/>
        <end position="722"/>
    </location>
</feature>
<dbReference type="InterPro" id="IPR001589">
    <property type="entry name" value="Actinin_actin-bd_CS"/>
</dbReference>
<dbReference type="Gene3D" id="2.60.40.10">
    <property type="entry name" value="Immunoglobulins"/>
    <property type="match status" value="24"/>
</dbReference>
<dbReference type="Proteomes" id="UP000014500">
    <property type="component" value="Unassembled WGS sequence"/>
</dbReference>
<dbReference type="Pfam" id="PF00307">
    <property type="entry name" value="CH"/>
    <property type="match status" value="3"/>
</dbReference>
<feature type="repeat" description="Filamin" evidence="4">
    <location>
        <begin position="1507"/>
        <end position="1594"/>
    </location>
</feature>
<reference evidence="7" key="2">
    <citation type="submission" date="2015-02" db="UniProtKB">
        <authorList>
            <consortium name="EnsemblMetazoa"/>
        </authorList>
    </citation>
    <scope>IDENTIFICATION</scope>
</reference>
<dbReference type="eggNOG" id="KOG0518">
    <property type="taxonomic scope" value="Eukaryota"/>
</dbReference>
<dbReference type="HOGENOM" id="CLU_000450_0_0_1"/>
<protein>
    <recommendedName>
        <fullName evidence="6">Calponin-homology (CH) domain-containing protein</fullName>
    </recommendedName>
</protein>
<evidence type="ECO:0000256" key="4">
    <source>
        <dbReference type="PROSITE-ProRule" id="PRU00087"/>
    </source>
</evidence>
<proteinExistence type="inferred from homology"/>
<feature type="compositionally biased region" description="Low complexity" evidence="5">
    <location>
        <begin position="1730"/>
        <end position="1750"/>
    </location>
</feature>
<feature type="domain" description="Calponin-homology (CH)" evidence="6">
    <location>
        <begin position="147"/>
        <end position="250"/>
    </location>
</feature>
<dbReference type="FunFam" id="1.10.418.10:FF:000078">
    <property type="entry name" value="Putative Filamin-A"/>
    <property type="match status" value="1"/>
</dbReference>
<evidence type="ECO:0000256" key="2">
    <source>
        <dbReference type="ARBA" id="ARBA00022737"/>
    </source>
</evidence>
<dbReference type="InterPro" id="IPR017868">
    <property type="entry name" value="Filamin/ABP280_repeat-like"/>
</dbReference>
<feature type="compositionally biased region" description="Low complexity" evidence="5">
    <location>
        <begin position="1779"/>
        <end position="1788"/>
    </location>
</feature>
<dbReference type="PANTHER" id="PTHR38537">
    <property type="entry name" value="JITTERBUG, ISOFORM N"/>
    <property type="match status" value="1"/>
</dbReference>
<feature type="region of interest" description="Disordered" evidence="5">
    <location>
        <begin position="1671"/>
        <end position="1804"/>
    </location>
</feature>
<dbReference type="InterPro" id="IPR001298">
    <property type="entry name" value="Filamin/ABP280_rpt"/>
</dbReference>
<dbReference type="GO" id="GO:0030036">
    <property type="term" value="P:actin cytoskeleton organization"/>
    <property type="evidence" value="ECO:0007669"/>
    <property type="project" value="InterPro"/>
</dbReference>
<evidence type="ECO:0000259" key="6">
    <source>
        <dbReference type="PROSITE" id="PS50021"/>
    </source>
</evidence>
<dbReference type="STRING" id="126957.T1J4U2"/>
<dbReference type="InterPro" id="IPR014756">
    <property type="entry name" value="Ig_E-set"/>
</dbReference>
<feature type="repeat" description="Filamin" evidence="4">
    <location>
        <begin position="733"/>
        <end position="809"/>
    </location>
</feature>
<evidence type="ECO:0000256" key="5">
    <source>
        <dbReference type="SAM" id="MobiDB-lite"/>
    </source>
</evidence>
<evidence type="ECO:0000256" key="3">
    <source>
        <dbReference type="ARBA" id="ARBA00023203"/>
    </source>
</evidence>
<feature type="repeat" description="Filamin" evidence="4">
    <location>
        <begin position="2280"/>
        <end position="2381"/>
    </location>
</feature>
<dbReference type="PROSITE" id="PS50194">
    <property type="entry name" value="FILAMIN_REPEAT"/>
    <property type="match status" value="24"/>
</dbReference>
<dbReference type="Gene3D" id="1.10.418.10">
    <property type="entry name" value="Calponin-like domain"/>
    <property type="match status" value="3"/>
</dbReference>
<feature type="repeat" description="Filamin" evidence="4">
    <location>
        <begin position="1066"/>
        <end position="1144"/>
    </location>
</feature>
<feature type="compositionally biased region" description="Polar residues" evidence="5">
    <location>
        <begin position="1707"/>
        <end position="1728"/>
    </location>
</feature>
<name>T1J4U2_STRMM</name>
<evidence type="ECO:0000313" key="8">
    <source>
        <dbReference type="Proteomes" id="UP000014500"/>
    </source>
</evidence>
<dbReference type="PANTHER" id="PTHR38537:SF13">
    <property type="entry name" value="JITTERBUG, ISOFORM N"/>
    <property type="match status" value="1"/>
</dbReference>
<feature type="repeat" description="Filamin" evidence="4">
    <location>
        <begin position="1151"/>
        <end position="1240"/>
    </location>
</feature>
<keyword evidence="2" id="KW-0677">Repeat</keyword>
<dbReference type="SMART" id="SM00557">
    <property type="entry name" value="IG_FLMN"/>
    <property type="match status" value="22"/>
</dbReference>
<dbReference type="FunFam" id="1.10.418.10:FF:000006">
    <property type="entry name" value="Filamin-B isoform A"/>
    <property type="match status" value="1"/>
</dbReference>
<feature type="repeat" description="Filamin" evidence="4">
    <location>
        <begin position="2573"/>
        <end position="2669"/>
    </location>
</feature>
<feature type="repeat" description="Filamin" evidence="4">
    <location>
        <begin position="1325"/>
        <end position="1419"/>
    </location>
</feature>
<feature type="compositionally biased region" description="Basic and acidic residues" evidence="5">
    <location>
        <begin position="1765"/>
        <end position="1777"/>
    </location>
</feature>
<dbReference type="InterPro" id="IPR036872">
    <property type="entry name" value="CH_dom_sf"/>
</dbReference>
<accession>T1J4U2</accession>
<dbReference type="Pfam" id="PF00630">
    <property type="entry name" value="Filamin"/>
    <property type="match status" value="22"/>
</dbReference>
<dbReference type="SMART" id="SM00033">
    <property type="entry name" value="CH"/>
    <property type="match status" value="3"/>
</dbReference>
<dbReference type="EMBL" id="JH431849">
    <property type="status" value="NOT_ANNOTATED_CDS"/>
    <property type="molecule type" value="Genomic_DNA"/>
</dbReference>
<dbReference type="CDD" id="cd21229">
    <property type="entry name" value="CH_jitterbug-like_rpt2"/>
    <property type="match status" value="1"/>
</dbReference>
<feature type="compositionally biased region" description="Basic and acidic residues" evidence="5">
    <location>
        <begin position="1690"/>
        <end position="1706"/>
    </location>
</feature>
<dbReference type="CDD" id="cd21227">
    <property type="entry name" value="CH_jitterbug-like_rpt1"/>
    <property type="match status" value="1"/>
</dbReference>
<feature type="repeat" description="Filamin" evidence="4">
    <location>
        <begin position="457"/>
        <end position="537"/>
    </location>
</feature>